<dbReference type="EMBL" id="BBNU01000001">
    <property type="protein sequence ID" value="GAL77332.1"/>
    <property type="molecule type" value="Genomic_DNA"/>
</dbReference>
<dbReference type="Proteomes" id="UP000029643">
    <property type="component" value="Unassembled WGS sequence"/>
</dbReference>
<proteinExistence type="predicted"/>
<evidence type="ECO:0000313" key="2">
    <source>
        <dbReference type="Proteomes" id="UP000029643"/>
    </source>
</evidence>
<gene>
    <name evidence="1" type="ORF">JCM19274_5045</name>
</gene>
<dbReference type="InterPro" id="IPR038707">
    <property type="entry name" value="TraQ_sf"/>
</dbReference>
<reference evidence="1 2" key="1">
    <citation type="journal article" date="2014" name="Genome Announc.">
        <title>Draft Genome Sequences of Marine Flavobacterium Algibacter lectus Strains SS8 and NR4.</title>
        <authorList>
            <person name="Takatani N."/>
            <person name="Nakanishi M."/>
            <person name="Meirelles P."/>
            <person name="Mino S."/>
            <person name="Suda W."/>
            <person name="Oshima K."/>
            <person name="Hattori M."/>
            <person name="Ohkuma M."/>
            <person name="Hosokawa M."/>
            <person name="Miyashita K."/>
            <person name="Thompson F.L."/>
            <person name="Niwa A."/>
            <person name="Sawabe T."/>
            <person name="Sawabe T."/>
        </authorList>
    </citation>
    <scope>NUCLEOTIDE SEQUENCE [LARGE SCALE GENOMIC DNA]</scope>
    <source>
        <strain evidence="2">JCM19274</strain>
    </source>
</reference>
<protein>
    <submittedName>
        <fullName evidence="1">Fibronectin type III domain protein</fullName>
    </submittedName>
</protein>
<evidence type="ECO:0000313" key="1">
    <source>
        <dbReference type="EMBL" id="GAL77332.1"/>
    </source>
</evidence>
<sequence length="1201" mass="129075">MSYNGVNYNQGEPIAITSGNFTASYLGSTSSLHNIAFTVTNANAIPISHSDDVNITFNNVDFNLATAGDSSLYVGNSDDFNIYLSQLQNDASTLYTATYNIASGSVGAGNITTRASAPITLGQSYSIILGTTSMNFTATKVGLVLIDVTVTDSNNQSHTSQVTFNVENIDFTFSGAPQQNTIEVRETTSLNFNITEPVTSGAVYQMKYEVVSGNGNVIDGNSTQLVNTYYNVNTGAYSWEFEAINNGNVELLFTTRNMTTNVEYTQMVNITVNEPPVNDFSFTAIGSANSTTVEQSVPVNFNITETVGNSTYSMVFSSTSTGTFTYNGVDYLQGQPISVSPGNFTGAYKSSTVDTHNITFTVTNANTIPVSHNSGFSITYNLLDFTFSGAAQQNTIETGGESTFLNFNISEIFVSGNDYEMKYEVINGSGNVKDGGLVKSVNTFFNVNTGSYSWEFESTNSGNIELLFTVRNITTRVTHTQTINVTVTDPPASDFSFTAIGSTNSETVGQAVLVNLNITETIGNSAYSMVFTSSGTGSLEYNGSTYVQGQPIAVTAGNFTGIYNSTTANVHDIIFTVTNDNTTPISRSDTISISFNSIDFTLSTVGDGSLFKNSEKDFYTIISQENNDNTITYKIRFSIIGGSTGNGQIYTDVNSLIPLGSYHNGFLDVGSSSFRFQGLSNGGDVELLVEVMDSNGIIKSSSLYFVVEDVPYVFDAAAQDGSTELGNSTDIFFNVTEAAVSFTNYEIKYQITSAQTAQISNDGTVVNPNTYIPIDTGSTSWTFTGTEVGDISILFTIRNTNTLSLKAKTININVTKIPSDFTFTAISSVNNAIVNTCPNINFNLTETTGNSTYSMVFTTSSSGTFTYNGTIYNQGQPITVVPGNFIGCYTGTTAGLDHDVEFIVRNSEDLSKDAEERIFIESEKNFEVSGAVNSATVIINDNVGGVNFNLHETVGNSSYSAVFKTTGGAGTLEYDGNIYTNGQTIPTFLINSSSGGTYYPTSEGNHLISFTVSNSEVPIKSKTFQTFLNVTQSMMDINFSRLSYYQSDQGLLSFDVEQAGLYTINISPQTTENGYFCNPSAIFCVPGFGAYELSTDITLSLNSGVNTINFTTNKSYDVTYDISISDGVNTVSKSFEIVVDPLITSGMGYTRYESSNGVLTSCITSSGVYLGAITSYSTKVRAYMNTTAFLASGGLILIHMI</sequence>
<dbReference type="Gene3D" id="2.60.40.2410">
    <property type="entry name" value="Uncharacterised protein PF12988, DUF3872"/>
    <property type="match status" value="9"/>
</dbReference>
<accession>A0A090X483</accession>
<dbReference type="RefSeq" id="WP_042494804.1">
    <property type="nucleotide sequence ID" value="NZ_BBNU01000001.1"/>
</dbReference>
<dbReference type="AlphaFoldDB" id="A0A090X483"/>
<comment type="caution">
    <text evidence="1">The sequence shown here is derived from an EMBL/GenBank/DDBJ whole genome shotgun (WGS) entry which is preliminary data.</text>
</comment>
<organism evidence="1 2">
    <name type="scientific">Algibacter lectus</name>
    <dbReference type="NCBI Taxonomy" id="221126"/>
    <lineage>
        <taxon>Bacteria</taxon>
        <taxon>Pseudomonadati</taxon>
        <taxon>Bacteroidota</taxon>
        <taxon>Flavobacteriia</taxon>
        <taxon>Flavobacteriales</taxon>
        <taxon>Flavobacteriaceae</taxon>
        <taxon>Algibacter</taxon>
    </lineage>
</organism>
<name>A0A090X483_9FLAO</name>